<gene>
    <name evidence="2" type="ORF">PY32053_00777</name>
    <name evidence="1" type="ORF">PYTT13_10535</name>
</gene>
<evidence type="ECO:0000313" key="1">
    <source>
        <dbReference type="EMBL" id="ATQ56202.1"/>
    </source>
</evidence>
<dbReference type="RefSeq" id="WP_099649066.1">
    <property type="nucleotide sequence ID" value="NZ_CP024422.1"/>
</dbReference>
<dbReference type="Proteomes" id="UP000272010">
    <property type="component" value="Chromosome"/>
</dbReference>
<reference evidence="4" key="3">
    <citation type="submission" date="2018-07" db="EMBL/GenBank/DDBJ databases">
        <title>Genome Structure of the Opportunistic Pathogen Paracoccus yeei (Alphaproteobacteria) and Identification of Putative Virulence Factors.</title>
        <authorList>
            <person name="Lasek R."/>
            <person name="Szuplewska M."/>
            <person name="Mitura M."/>
            <person name="Decewicz P."/>
            <person name="Chmielowska C."/>
            <person name="Pawlot A."/>
            <person name="Sentkowska D."/>
            <person name="Czarnecki J."/>
            <person name="Bartosik D."/>
        </authorList>
    </citation>
    <scope>NUCLEOTIDE SEQUENCE [LARGE SCALE GENOMIC DNA]</scope>
    <source>
        <strain evidence="4">CCUG 32053</strain>
    </source>
</reference>
<dbReference type="EMBL" id="CP031078">
    <property type="protein sequence ID" value="AYF00452.1"/>
    <property type="molecule type" value="Genomic_DNA"/>
</dbReference>
<evidence type="ECO:0000313" key="3">
    <source>
        <dbReference type="Proteomes" id="UP000229314"/>
    </source>
</evidence>
<reference evidence="1 3" key="1">
    <citation type="submission" date="2017-10" db="EMBL/GenBank/DDBJ databases">
        <title>Complete genome sequence of Paracoccus yeei TT13 isolated from human skin.</title>
        <authorList>
            <person name="Lee K."/>
            <person name="Lim J.Y."/>
            <person name="Hwang I."/>
        </authorList>
    </citation>
    <scope>NUCLEOTIDE SEQUENCE [LARGE SCALE GENOMIC DNA]</scope>
    <source>
        <strain evidence="1 3">TT13</strain>
    </source>
</reference>
<name>A0A2D2C124_9RHOB</name>
<accession>A0A2D2C124</accession>
<dbReference type="EMBL" id="CP024422">
    <property type="protein sequence ID" value="ATQ56202.1"/>
    <property type="molecule type" value="Genomic_DNA"/>
</dbReference>
<proteinExistence type="predicted"/>
<protein>
    <submittedName>
        <fullName evidence="1">Uncharacterized protein</fullName>
    </submittedName>
</protein>
<reference evidence="2" key="2">
    <citation type="journal article" date="2018" name="Front. Microbiol.">
        <title>Genome Structure of the Opportunistic Pathogen Paracoccus yeei (Alphaproteobacteria) and Identification of Putative Virulence Factors.</title>
        <authorList>
            <person name="Lasek R."/>
            <person name="Szuplewska M."/>
            <person name="Mitura M."/>
            <person name="Decewicz P."/>
            <person name="Chmielowska C."/>
            <person name="Pawlot A."/>
            <person name="Sentkowska D."/>
            <person name="Czarnecki J."/>
            <person name="Bartosik D."/>
        </authorList>
    </citation>
    <scope>NUCLEOTIDE SEQUENCE</scope>
    <source>
        <strain evidence="2">CCUG 32053</strain>
    </source>
</reference>
<evidence type="ECO:0000313" key="4">
    <source>
        <dbReference type="Proteomes" id="UP000272010"/>
    </source>
</evidence>
<sequence length="244" mass="25933">MSLCRLALRHCAVRALTGQTIVGANVADSDFGALDLSVDGLIQTDRDRPFVLVYTDESSATEADMRSLRQNGHLDFVIEYGVASPMTEIDPETGEAVIAGVNIPATDANFEAALDLMDRQVMAVLSGADGWAELWRGLIDKVLKIERRRRASADEGMRIAARQTRITVEAKPDPVLGQALAAGSIWARFRAAVGGDPIEPMVLAMLGTAIPDWQTVVAGRGMTAGEARAAGFVPNGTILGTDLG</sequence>
<dbReference type="GeneID" id="78898104"/>
<organism evidence="1 3">
    <name type="scientific">Paracoccus yeei</name>
    <dbReference type="NCBI Taxonomy" id="147645"/>
    <lineage>
        <taxon>Bacteria</taxon>
        <taxon>Pseudomonadati</taxon>
        <taxon>Pseudomonadota</taxon>
        <taxon>Alphaproteobacteria</taxon>
        <taxon>Rhodobacterales</taxon>
        <taxon>Paracoccaceae</taxon>
        <taxon>Paracoccus</taxon>
    </lineage>
</organism>
<dbReference type="Proteomes" id="UP000229314">
    <property type="component" value="Chromosome"/>
</dbReference>
<evidence type="ECO:0000313" key="2">
    <source>
        <dbReference type="EMBL" id="AYF00452.1"/>
    </source>
</evidence>
<dbReference type="AlphaFoldDB" id="A0A2D2C124"/>